<protein>
    <submittedName>
        <fullName evidence="7">RNA polymerase sigma-70 factor (ECF subfamily)</fullName>
    </submittedName>
</protein>
<evidence type="ECO:0000313" key="8">
    <source>
        <dbReference type="Proteomes" id="UP000541136"/>
    </source>
</evidence>
<dbReference type="EMBL" id="JACHIB010000003">
    <property type="protein sequence ID" value="MBB6082527.1"/>
    <property type="molecule type" value="Genomic_DNA"/>
</dbReference>
<dbReference type="CDD" id="cd06171">
    <property type="entry name" value="Sigma70_r4"/>
    <property type="match status" value="1"/>
</dbReference>
<dbReference type="Gene3D" id="1.10.1740.10">
    <property type="match status" value="1"/>
</dbReference>
<organism evidence="7 8">
    <name type="scientific">Castellaniella defragrans</name>
    <name type="common">Alcaligenes defragrans</name>
    <dbReference type="NCBI Taxonomy" id="75697"/>
    <lineage>
        <taxon>Bacteria</taxon>
        <taxon>Pseudomonadati</taxon>
        <taxon>Pseudomonadota</taxon>
        <taxon>Betaproteobacteria</taxon>
        <taxon>Burkholderiales</taxon>
        <taxon>Alcaligenaceae</taxon>
        <taxon>Castellaniella</taxon>
    </lineage>
</organism>
<evidence type="ECO:0000256" key="1">
    <source>
        <dbReference type="ARBA" id="ARBA00010641"/>
    </source>
</evidence>
<evidence type="ECO:0000259" key="5">
    <source>
        <dbReference type="Pfam" id="PF08281"/>
    </source>
</evidence>
<dbReference type="SUPFAM" id="SSF88659">
    <property type="entry name" value="Sigma3 and sigma4 domains of RNA polymerase sigma factors"/>
    <property type="match status" value="1"/>
</dbReference>
<name>A0A7W9TMU2_CASDE</name>
<dbReference type="InterPro" id="IPR053866">
    <property type="entry name" value="PhyR_sigma2"/>
</dbReference>
<dbReference type="GO" id="GO:0016987">
    <property type="term" value="F:sigma factor activity"/>
    <property type="evidence" value="ECO:0007669"/>
    <property type="project" value="UniProtKB-KW"/>
</dbReference>
<dbReference type="GO" id="GO:0003677">
    <property type="term" value="F:DNA binding"/>
    <property type="evidence" value="ECO:0007669"/>
    <property type="project" value="InterPro"/>
</dbReference>
<feature type="domain" description="PhyR sigma2" evidence="6">
    <location>
        <begin position="17"/>
        <end position="69"/>
    </location>
</feature>
<gene>
    <name evidence="7" type="ORF">HNR28_000552</name>
</gene>
<dbReference type="AlphaFoldDB" id="A0A7W9TMU2"/>
<dbReference type="Pfam" id="PF08281">
    <property type="entry name" value="Sigma70_r4_2"/>
    <property type="match status" value="1"/>
</dbReference>
<proteinExistence type="inferred from homology"/>
<dbReference type="RefSeq" id="WP_173807652.1">
    <property type="nucleotide sequence ID" value="NZ_JACHIB010000003.1"/>
</dbReference>
<dbReference type="SUPFAM" id="SSF88946">
    <property type="entry name" value="Sigma2 domain of RNA polymerase sigma factors"/>
    <property type="match status" value="1"/>
</dbReference>
<evidence type="ECO:0000259" key="6">
    <source>
        <dbReference type="Pfam" id="PF22029"/>
    </source>
</evidence>
<dbReference type="InterPro" id="IPR013324">
    <property type="entry name" value="RNA_pol_sigma_r3/r4-like"/>
</dbReference>
<evidence type="ECO:0000256" key="3">
    <source>
        <dbReference type="ARBA" id="ARBA00023082"/>
    </source>
</evidence>
<feature type="domain" description="RNA polymerase sigma factor 70 region 4 type 2" evidence="5">
    <location>
        <begin position="111"/>
        <end position="158"/>
    </location>
</feature>
<dbReference type="InterPro" id="IPR014284">
    <property type="entry name" value="RNA_pol_sigma-70_dom"/>
</dbReference>
<dbReference type="InterPro" id="IPR036388">
    <property type="entry name" value="WH-like_DNA-bd_sf"/>
</dbReference>
<dbReference type="PANTHER" id="PTHR43133:SF25">
    <property type="entry name" value="RNA POLYMERASE SIGMA FACTOR RFAY-RELATED"/>
    <property type="match status" value="1"/>
</dbReference>
<dbReference type="InterPro" id="IPR013249">
    <property type="entry name" value="RNA_pol_sigma70_r4_t2"/>
</dbReference>
<dbReference type="Pfam" id="PF22029">
    <property type="entry name" value="PhyR_sigma2"/>
    <property type="match status" value="1"/>
</dbReference>
<dbReference type="InterPro" id="IPR013325">
    <property type="entry name" value="RNA_pol_sigma_r2"/>
</dbReference>
<dbReference type="Proteomes" id="UP000541136">
    <property type="component" value="Unassembled WGS sequence"/>
</dbReference>
<dbReference type="PANTHER" id="PTHR43133">
    <property type="entry name" value="RNA POLYMERASE ECF-TYPE SIGMA FACTO"/>
    <property type="match status" value="1"/>
</dbReference>
<dbReference type="Gene3D" id="1.10.10.10">
    <property type="entry name" value="Winged helix-like DNA-binding domain superfamily/Winged helix DNA-binding domain"/>
    <property type="match status" value="1"/>
</dbReference>
<keyword evidence="2" id="KW-0805">Transcription regulation</keyword>
<dbReference type="GO" id="GO:0006352">
    <property type="term" value="P:DNA-templated transcription initiation"/>
    <property type="evidence" value="ECO:0007669"/>
    <property type="project" value="InterPro"/>
</dbReference>
<evidence type="ECO:0000256" key="4">
    <source>
        <dbReference type="ARBA" id="ARBA00023163"/>
    </source>
</evidence>
<keyword evidence="3" id="KW-0731">Sigma factor</keyword>
<accession>A0A7W9TMU2</accession>
<dbReference type="InterPro" id="IPR039425">
    <property type="entry name" value="RNA_pol_sigma-70-like"/>
</dbReference>
<comment type="caution">
    <text evidence="7">The sequence shown here is derived from an EMBL/GenBank/DDBJ whole genome shotgun (WGS) entry which is preliminary data.</text>
</comment>
<evidence type="ECO:0000256" key="2">
    <source>
        <dbReference type="ARBA" id="ARBA00023015"/>
    </source>
</evidence>
<dbReference type="NCBIfam" id="TIGR02937">
    <property type="entry name" value="sigma70-ECF"/>
    <property type="match status" value="1"/>
</dbReference>
<reference evidence="7 8" key="1">
    <citation type="submission" date="2020-08" db="EMBL/GenBank/DDBJ databases">
        <title>Genomic Encyclopedia of Type Strains, Phase IV (KMG-IV): sequencing the most valuable type-strain genomes for metagenomic binning, comparative biology and taxonomic classification.</title>
        <authorList>
            <person name="Goeker M."/>
        </authorList>
    </citation>
    <scope>NUCLEOTIDE SEQUENCE [LARGE SCALE GENOMIC DNA]</scope>
    <source>
        <strain evidence="7 8">DSM 12141</strain>
    </source>
</reference>
<comment type="similarity">
    <text evidence="1">Belongs to the sigma-70 factor family. ECF subfamily.</text>
</comment>
<sequence>MKAQDVALTEAGALMVAALPRLRRYARALVGDHAAADDLVQDALERAWARIDSWRPDGDMRAWLFSILHNLHVDQRRRPAVVAVPLDEEALASPVRASQTDGLEMRDLEIALRQLPPEQREVLLLVALEDMSYDEIARTLGVPLGTVMSRLSRGRARLRGVMEGRIQPTALKVVK</sequence>
<evidence type="ECO:0000313" key="7">
    <source>
        <dbReference type="EMBL" id="MBB6082527.1"/>
    </source>
</evidence>
<keyword evidence="4" id="KW-0804">Transcription</keyword>